<organism evidence="2 3">
    <name type="scientific">Agrilus planipennis</name>
    <name type="common">Emerald ash borer</name>
    <name type="synonym">Agrilus marcopoli</name>
    <dbReference type="NCBI Taxonomy" id="224129"/>
    <lineage>
        <taxon>Eukaryota</taxon>
        <taxon>Metazoa</taxon>
        <taxon>Ecdysozoa</taxon>
        <taxon>Arthropoda</taxon>
        <taxon>Hexapoda</taxon>
        <taxon>Insecta</taxon>
        <taxon>Pterygota</taxon>
        <taxon>Neoptera</taxon>
        <taxon>Endopterygota</taxon>
        <taxon>Coleoptera</taxon>
        <taxon>Polyphaga</taxon>
        <taxon>Elateriformia</taxon>
        <taxon>Buprestoidea</taxon>
        <taxon>Buprestidae</taxon>
        <taxon>Agrilinae</taxon>
        <taxon>Agrilus</taxon>
    </lineage>
</organism>
<evidence type="ECO:0000313" key="2">
    <source>
        <dbReference type="Proteomes" id="UP000192223"/>
    </source>
</evidence>
<dbReference type="InParanoid" id="A0A7F5R9H9"/>
<feature type="region of interest" description="Disordered" evidence="1">
    <location>
        <begin position="361"/>
        <end position="401"/>
    </location>
</feature>
<dbReference type="RefSeq" id="XP_025832626.1">
    <property type="nucleotide sequence ID" value="XM_025976841.1"/>
</dbReference>
<dbReference type="GeneID" id="112905104"/>
<accession>A0A7F5R9H9</accession>
<evidence type="ECO:0000256" key="1">
    <source>
        <dbReference type="SAM" id="MobiDB-lite"/>
    </source>
</evidence>
<dbReference type="OrthoDB" id="7615648at2759"/>
<dbReference type="Proteomes" id="UP000192223">
    <property type="component" value="Unplaced"/>
</dbReference>
<feature type="compositionally biased region" description="Basic and acidic residues" evidence="1">
    <location>
        <begin position="369"/>
        <end position="386"/>
    </location>
</feature>
<dbReference type="AlphaFoldDB" id="A0A7F5R9H9"/>
<feature type="compositionally biased region" description="Polar residues" evidence="1">
    <location>
        <begin position="391"/>
        <end position="401"/>
    </location>
</feature>
<proteinExistence type="predicted"/>
<sequence>MDRVIDARKIFYVSKAHRRLMHLIGECLNLSFIVRQSALKNSCSFRISSSHKNGSRKCERYPVVKVSRALGRGRKRRRFNTYFDHLLNVLKMCLRLSISIRIGFLQLGLPRSMPRPPSYPYTTYQRYEDSDLSESDQSFRFRQPLVTTQPLARAIARPISALASYQPRPTARPVSRRNRPNNNNSYGQMPVSSRTHSDVKEIYRRKSLQQSAQDDYMQEDYDNIDQCFYKSSHLYPLQSKKSFYSVTQPNPQPNYMSPMDNNPLIQVSVGNEQLLSEDNKIIPHIPCNRNSLTRIPSGTGLNAVKANPKRYPVTAKAPRFFKKTSSATTCKVPSNDCTQTINQSNADGRKDCEKEIKGEQLSPHTKNKVSLERHHSFPVNKGERITRPLTAPSQDNASVRSNRIESALKRYEEIVHGMETNQKIKTFETLTKGNNEHMNMLSSSNKSQDSGETEQEKNNPERVQVSQKQSPRAISSSLSSTQKNDPTPTVLQTMLQELMQKGCVNKIPESSFKTETDSTLAMARKMDEESKKFNPGIIGDSVTDDESKIPKSINYQEMQNSIKKTSVVFQMGEPGTNCINKEIQVPSSPRLRVNPPSIVTQQTIPLSHNTKLNANESYSMELHRSKSYIVNLIDRALSKELGTVPEDRINCYTTCSKGLCNNDPKSLMEVIEKHSKKTEPKDFSLDLSNAFSESHTTNEVAHTLEIKEDCMCPCSGSHGEEPNYIKQLKQLRWGHLKHIQTEVKRLADLERFLDSCCNYE</sequence>
<feature type="compositionally biased region" description="Polar residues" evidence="1">
    <location>
        <begin position="464"/>
        <end position="487"/>
    </location>
</feature>
<feature type="compositionally biased region" description="Polar residues" evidence="1">
    <location>
        <begin position="436"/>
        <end position="450"/>
    </location>
</feature>
<reference evidence="3" key="1">
    <citation type="submission" date="2025-08" db="UniProtKB">
        <authorList>
            <consortium name="RefSeq"/>
        </authorList>
    </citation>
    <scope>IDENTIFICATION</scope>
    <source>
        <tissue evidence="3">Entire body</tissue>
    </source>
</reference>
<dbReference type="KEGG" id="apln:112905104"/>
<gene>
    <name evidence="3" type="primary">LOC112905104</name>
</gene>
<feature type="region of interest" description="Disordered" evidence="1">
    <location>
        <begin position="165"/>
        <end position="199"/>
    </location>
</feature>
<protein>
    <submittedName>
        <fullName evidence="3">Uncharacterized protein LOC112905104 isoform X1</fullName>
    </submittedName>
</protein>
<feature type="region of interest" description="Disordered" evidence="1">
    <location>
        <begin position="436"/>
        <end position="487"/>
    </location>
</feature>
<keyword evidence="2" id="KW-1185">Reference proteome</keyword>
<name>A0A7F5R9H9_AGRPL</name>
<evidence type="ECO:0000313" key="3">
    <source>
        <dbReference type="RefSeq" id="XP_025832626.1"/>
    </source>
</evidence>